<dbReference type="AlphaFoldDB" id="A0A7D9GZK9"/>
<dbReference type="InterPro" id="IPR036424">
    <property type="entry name" value="UPP_synth-like_sf"/>
</dbReference>
<keyword evidence="1 3" id="KW-0808">Transferase</keyword>
<dbReference type="GO" id="GO:0016094">
    <property type="term" value="P:polyprenol biosynthetic process"/>
    <property type="evidence" value="ECO:0007669"/>
    <property type="project" value="TreeGrafter"/>
</dbReference>
<dbReference type="EC" id="2.5.1.-" evidence="3"/>
<dbReference type="FunFam" id="3.40.1180.10:FF:000005">
    <property type="entry name" value="Alkyl transferase"/>
    <property type="match status" value="1"/>
</dbReference>
<accession>A0A7D9GZK9</accession>
<dbReference type="EMBL" id="CABFWN010000001">
    <property type="protein sequence ID" value="VUG16149.1"/>
    <property type="molecule type" value="Genomic_DNA"/>
</dbReference>
<dbReference type="GO" id="GO:0005811">
    <property type="term" value="C:lipid droplet"/>
    <property type="evidence" value="ECO:0007669"/>
    <property type="project" value="TreeGrafter"/>
</dbReference>
<keyword evidence="2" id="KW-0460">Magnesium</keyword>
<reference evidence="4 5" key="1">
    <citation type="submission" date="2019-07" db="EMBL/GenBank/DDBJ databases">
        <authorList>
            <person name="Friedrich A."/>
            <person name="Schacherer J."/>
        </authorList>
    </citation>
    <scope>NUCLEOTIDE SEQUENCE [LARGE SCALE GENOMIC DNA]</scope>
</reference>
<dbReference type="SUPFAM" id="SSF64005">
    <property type="entry name" value="Undecaprenyl diphosphate synthase"/>
    <property type="match status" value="1"/>
</dbReference>
<evidence type="ECO:0000313" key="4">
    <source>
        <dbReference type="EMBL" id="VUG16149.1"/>
    </source>
</evidence>
<dbReference type="PANTHER" id="PTHR10291:SF2">
    <property type="entry name" value="DEHYDRODOLICHYL DIPHOSPHATE SYNTHASE COMPLEX SUBUNIT SRT1"/>
    <property type="match status" value="1"/>
</dbReference>
<evidence type="ECO:0000256" key="1">
    <source>
        <dbReference type="ARBA" id="ARBA00022679"/>
    </source>
</evidence>
<evidence type="ECO:0000256" key="3">
    <source>
        <dbReference type="RuleBase" id="RU363018"/>
    </source>
</evidence>
<dbReference type="InterPro" id="IPR018520">
    <property type="entry name" value="UPP_synth-like_CS"/>
</dbReference>
<dbReference type="GO" id="GO:0005783">
    <property type="term" value="C:endoplasmic reticulum"/>
    <property type="evidence" value="ECO:0007669"/>
    <property type="project" value="TreeGrafter"/>
</dbReference>
<dbReference type="Gene3D" id="3.40.1180.10">
    <property type="entry name" value="Decaprenyl diphosphate synthase-like"/>
    <property type="match status" value="1"/>
</dbReference>
<dbReference type="GO" id="GO:1904423">
    <property type="term" value="C:dehydrodolichyl diphosphate synthase complex"/>
    <property type="evidence" value="ECO:0007669"/>
    <property type="project" value="TreeGrafter"/>
</dbReference>
<dbReference type="GO" id="GO:0045547">
    <property type="term" value="F:ditrans,polycis-polyprenyl diphosphate synthase [(2E,6E)-farnesyl diphosphate specific] activity"/>
    <property type="evidence" value="ECO:0007669"/>
    <property type="project" value="TreeGrafter"/>
</dbReference>
<dbReference type="PANTHER" id="PTHR10291">
    <property type="entry name" value="DEHYDRODOLICHYL DIPHOSPHATE SYNTHASE FAMILY MEMBER"/>
    <property type="match status" value="1"/>
</dbReference>
<dbReference type="Proteomes" id="UP000478008">
    <property type="component" value="Unassembled WGS sequence"/>
</dbReference>
<proteinExistence type="inferred from homology"/>
<dbReference type="InterPro" id="IPR001441">
    <property type="entry name" value="UPP_synth-like"/>
</dbReference>
<evidence type="ECO:0000313" key="5">
    <source>
        <dbReference type="Proteomes" id="UP000478008"/>
    </source>
</evidence>
<evidence type="ECO:0000256" key="2">
    <source>
        <dbReference type="ARBA" id="ARBA00022842"/>
    </source>
</evidence>
<dbReference type="NCBIfam" id="TIGR00055">
    <property type="entry name" value="uppS"/>
    <property type="match status" value="1"/>
</dbReference>
<protein>
    <recommendedName>
        <fullName evidence="3">Alkyl transferase</fullName>
        <ecNumber evidence="3">2.5.1.-</ecNumber>
    </recommendedName>
</protein>
<keyword evidence="5" id="KW-1185">Reference proteome</keyword>
<dbReference type="CDD" id="cd00475">
    <property type="entry name" value="Cis_IPPS"/>
    <property type="match status" value="1"/>
</dbReference>
<comment type="similarity">
    <text evidence="3">Belongs to the UPP synthase family.</text>
</comment>
<dbReference type="GO" id="GO:0016020">
    <property type="term" value="C:membrane"/>
    <property type="evidence" value="ECO:0007669"/>
    <property type="project" value="TreeGrafter"/>
</dbReference>
<gene>
    <name evidence="4" type="primary">SRT1</name>
    <name evidence="4" type="ORF">DEBR0S1_09032G</name>
</gene>
<sequence>MNILSLLSTTIWNATIHIPGVEYADGLFKDFLVKVLQTGPIPNHISFVMDGNRTFAKNNSLPLKEGHRRGADALLKVIECCINLGINNMTIYAFSIENFNRSKGEVDTIFELLVSKLAYIAEDNQFCKAKKLRVKIIGNRTLIPPKILRDIEDVERKTNEFTEHTLYVAFPYTSRDDITHSVQTIISKVSKGKILPEQVNEKLIEDNFYYEGEAGKVDILVRTSGHTRLSDYMLWQCHQDSVIELCNTLWPEYQFYSTWWTVFKWSYYKTLQIEDAEVMQTKKIGRSEVQKRYKTPVAKLPHPPQVSVTRE</sequence>
<organism evidence="4 5">
    <name type="scientific">Dekkera bruxellensis</name>
    <name type="common">Brettanomyces custersii</name>
    <dbReference type="NCBI Taxonomy" id="5007"/>
    <lineage>
        <taxon>Eukaryota</taxon>
        <taxon>Fungi</taxon>
        <taxon>Dikarya</taxon>
        <taxon>Ascomycota</taxon>
        <taxon>Saccharomycotina</taxon>
        <taxon>Pichiomycetes</taxon>
        <taxon>Pichiales</taxon>
        <taxon>Pichiaceae</taxon>
        <taxon>Brettanomyces</taxon>
    </lineage>
</organism>
<dbReference type="Pfam" id="PF01255">
    <property type="entry name" value="Prenyltransf"/>
    <property type="match status" value="1"/>
</dbReference>
<dbReference type="PROSITE" id="PS01066">
    <property type="entry name" value="UPP_SYNTHASE"/>
    <property type="match status" value="1"/>
</dbReference>
<name>A0A7D9GZK9_DEKBR</name>